<evidence type="ECO:0000256" key="1">
    <source>
        <dbReference type="SAM" id="Phobius"/>
    </source>
</evidence>
<sequence length="482" mass="56745">MINFLFESTVSLIGFLAFYHLFLEGEKMHRFNRFYLLISLVVSFIIPLLNFEIIEIIPVQNTKTQFVQEFPISNQSIQVAEVESVNYLPTLLWSLYGIITSFLLIRFGKNVAQLYHKSKSNPVVKYKKAKLVLVDENTLPHSFLNFIYVNLDDYENHNIEDELYTHELVHITQKHTLDILFIEILKCLFWFNPIVYFYKKAIQLNHEFLADEKVVNSYNNVTFYQNLLLQKSSNIQTIYLASNLNYLVTKKRLIMMTKSTSKKLALAKKIAIVPILAGLVYFFSVEIVAQEKITSVESVNKKDTVTKKEKLVLEKTHKRKVEYLTYKVSDEEYYKDVVCVYYQNVEGNDMTKWPAKNIVFSKKYQELSKDEIEKLIFLKFRQEPTVKKSPTQKEINDFQNSKKYAIWIDGIYVDNSKLNNYKPSEIVSFGGSVVLKNARTKKHPQPFQFWFYTNKHYKDKNMDKWQSRFPSDSLIMSGSKKK</sequence>
<evidence type="ECO:0000313" key="3">
    <source>
        <dbReference type="EMBL" id="MFD2908904.1"/>
    </source>
</evidence>
<dbReference type="Pfam" id="PF05569">
    <property type="entry name" value="Peptidase_M56"/>
    <property type="match status" value="1"/>
</dbReference>
<gene>
    <name evidence="3" type="ORF">ACFSX9_09155</name>
</gene>
<feature type="transmembrane region" description="Helical" evidence="1">
    <location>
        <begin position="6"/>
        <end position="22"/>
    </location>
</feature>
<keyword evidence="1" id="KW-0472">Membrane</keyword>
<dbReference type="EMBL" id="JBHUOL010000012">
    <property type="protein sequence ID" value="MFD2908904.1"/>
    <property type="molecule type" value="Genomic_DNA"/>
</dbReference>
<dbReference type="Proteomes" id="UP001597549">
    <property type="component" value="Unassembled WGS sequence"/>
</dbReference>
<feature type="transmembrane region" description="Helical" evidence="1">
    <location>
        <begin position="265"/>
        <end position="284"/>
    </location>
</feature>
<protein>
    <submittedName>
        <fullName evidence="3">M56 family metallopeptidase</fullName>
    </submittedName>
</protein>
<feature type="domain" description="Peptidase M56" evidence="2">
    <location>
        <begin position="163"/>
        <end position="237"/>
    </location>
</feature>
<organism evidence="3 4">
    <name type="scientific">Flavobacterium ardleyense</name>
    <dbReference type="NCBI Taxonomy" id="2038737"/>
    <lineage>
        <taxon>Bacteria</taxon>
        <taxon>Pseudomonadati</taxon>
        <taxon>Bacteroidota</taxon>
        <taxon>Flavobacteriia</taxon>
        <taxon>Flavobacteriales</taxon>
        <taxon>Flavobacteriaceae</taxon>
        <taxon>Flavobacterium</taxon>
    </lineage>
</organism>
<accession>A0ABW5Z7X5</accession>
<evidence type="ECO:0000313" key="4">
    <source>
        <dbReference type="Proteomes" id="UP001597549"/>
    </source>
</evidence>
<evidence type="ECO:0000259" key="2">
    <source>
        <dbReference type="Pfam" id="PF05569"/>
    </source>
</evidence>
<dbReference type="PANTHER" id="PTHR34978:SF3">
    <property type="entry name" value="SLR0241 PROTEIN"/>
    <property type="match status" value="1"/>
</dbReference>
<dbReference type="InterPro" id="IPR008756">
    <property type="entry name" value="Peptidase_M56"/>
</dbReference>
<keyword evidence="4" id="KW-1185">Reference proteome</keyword>
<proteinExistence type="predicted"/>
<dbReference type="PANTHER" id="PTHR34978">
    <property type="entry name" value="POSSIBLE SENSOR-TRANSDUCER PROTEIN BLAR"/>
    <property type="match status" value="1"/>
</dbReference>
<dbReference type="RefSeq" id="WP_379806857.1">
    <property type="nucleotide sequence ID" value="NZ_JBHUOL010000012.1"/>
</dbReference>
<feature type="transmembrane region" description="Helical" evidence="1">
    <location>
        <begin position="91"/>
        <end position="108"/>
    </location>
</feature>
<feature type="transmembrane region" description="Helical" evidence="1">
    <location>
        <begin position="34"/>
        <end position="54"/>
    </location>
</feature>
<reference evidence="4" key="1">
    <citation type="journal article" date="2019" name="Int. J. Syst. Evol. Microbiol.">
        <title>The Global Catalogue of Microorganisms (GCM) 10K type strain sequencing project: providing services to taxonomists for standard genome sequencing and annotation.</title>
        <authorList>
            <consortium name="The Broad Institute Genomics Platform"/>
            <consortium name="The Broad Institute Genome Sequencing Center for Infectious Disease"/>
            <person name="Wu L."/>
            <person name="Ma J."/>
        </authorList>
    </citation>
    <scope>NUCLEOTIDE SEQUENCE [LARGE SCALE GENOMIC DNA]</scope>
    <source>
        <strain evidence="4">KCTC 52644</strain>
    </source>
</reference>
<dbReference type="InterPro" id="IPR052173">
    <property type="entry name" value="Beta-lactam_resp_regulator"/>
</dbReference>
<comment type="caution">
    <text evidence="3">The sequence shown here is derived from an EMBL/GenBank/DDBJ whole genome shotgun (WGS) entry which is preliminary data.</text>
</comment>
<dbReference type="CDD" id="cd07341">
    <property type="entry name" value="M56_BlaR1_MecR1_like"/>
    <property type="match status" value="1"/>
</dbReference>
<keyword evidence="1" id="KW-0812">Transmembrane</keyword>
<name>A0ABW5Z7X5_9FLAO</name>
<keyword evidence="1" id="KW-1133">Transmembrane helix</keyword>